<accession>A0AAN8YW40</accession>
<gene>
    <name evidence="1" type="ORF">RJ641_023931</name>
</gene>
<protein>
    <submittedName>
        <fullName evidence="1">Uncharacterized protein</fullName>
    </submittedName>
</protein>
<evidence type="ECO:0000313" key="1">
    <source>
        <dbReference type="EMBL" id="KAK6911838.1"/>
    </source>
</evidence>
<organism evidence="1 2">
    <name type="scientific">Dillenia turbinata</name>
    <dbReference type="NCBI Taxonomy" id="194707"/>
    <lineage>
        <taxon>Eukaryota</taxon>
        <taxon>Viridiplantae</taxon>
        <taxon>Streptophyta</taxon>
        <taxon>Embryophyta</taxon>
        <taxon>Tracheophyta</taxon>
        <taxon>Spermatophyta</taxon>
        <taxon>Magnoliopsida</taxon>
        <taxon>eudicotyledons</taxon>
        <taxon>Gunneridae</taxon>
        <taxon>Pentapetalae</taxon>
        <taxon>Dilleniales</taxon>
        <taxon>Dilleniaceae</taxon>
        <taxon>Dillenia</taxon>
    </lineage>
</organism>
<dbReference type="PANTHER" id="PTHR12184:SF1">
    <property type="entry name" value="UBIQUINOL-CYTOCHROME-C REDUCTASE COMPLEX ASSEMBLY FACTOR 1"/>
    <property type="match status" value="1"/>
</dbReference>
<name>A0AAN8YW40_9MAGN</name>
<dbReference type="InterPro" id="IPR007129">
    <property type="entry name" value="Ubiqinol_cyt_c_chaperone_CPB3"/>
</dbReference>
<dbReference type="GO" id="GO:0034551">
    <property type="term" value="P:mitochondrial respiratory chain complex III assembly"/>
    <property type="evidence" value="ECO:0007669"/>
    <property type="project" value="TreeGrafter"/>
</dbReference>
<dbReference type="EMBL" id="JBAMMX010000028">
    <property type="protein sequence ID" value="KAK6911838.1"/>
    <property type="molecule type" value="Genomic_DNA"/>
</dbReference>
<dbReference type="AlphaFoldDB" id="A0AAN8YW40"/>
<proteinExistence type="predicted"/>
<dbReference type="PANTHER" id="PTHR12184">
    <property type="entry name" value="UBIQUINOL-CYTOCHROME C REDUCTASE COMPLEX ASSEMBLY FACTOR 1 FAMILY MEMBER"/>
    <property type="match status" value="1"/>
</dbReference>
<comment type="caution">
    <text evidence="1">The sequence shown here is derived from an EMBL/GenBank/DDBJ whole genome shotgun (WGS) entry which is preliminary data.</text>
</comment>
<dbReference type="Proteomes" id="UP001370490">
    <property type="component" value="Unassembled WGS sequence"/>
</dbReference>
<sequence>MSLGKNMLSRWSRLVTNLSQVGSFKNSVVRNELLVNYSKVAVAAEPIVNDSTEKGFSNRSEVNLNKAFWTKPCSLALAPGSPLRIEEPKFEGVTRFILKLLLFYSKQSKSIRGANVVYHRIVSQVDKPAIYNVLLSMD</sequence>
<dbReference type="GO" id="GO:0005739">
    <property type="term" value="C:mitochondrion"/>
    <property type="evidence" value="ECO:0007669"/>
    <property type="project" value="TreeGrafter"/>
</dbReference>
<evidence type="ECO:0000313" key="2">
    <source>
        <dbReference type="Proteomes" id="UP001370490"/>
    </source>
</evidence>
<reference evidence="1 2" key="1">
    <citation type="submission" date="2023-12" db="EMBL/GenBank/DDBJ databases">
        <title>A high-quality genome assembly for Dillenia turbinata (Dilleniales).</title>
        <authorList>
            <person name="Chanderbali A."/>
        </authorList>
    </citation>
    <scope>NUCLEOTIDE SEQUENCE [LARGE SCALE GENOMIC DNA]</scope>
    <source>
        <strain evidence="1">LSX21</strain>
        <tissue evidence="1">Leaf</tissue>
    </source>
</reference>
<keyword evidence="2" id="KW-1185">Reference proteome</keyword>